<organism evidence="2 3">
    <name type="scientific">Aliiruegeria haliotis</name>
    <dbReference type="NCBI Taxonomy" id="1280846"/>
    <lineage>
        <taxon>Bacteria</taxon>
        <taxon>Pseudomonadati</taxon>
        <taxon>Pseudomonadota</taxon>
        <taxon>Alphaproteobacteria</taxon>
        <taxon>Rhodobacterales</taxon>
        <taxon>Roseobacteraceae</taxon>
        <taxon>Aliiruegeria</taxon>
    </lineage>
</organism>
<gene>
    <name evidence="2" type="ORF">CLV78_101116</name>
</gene>
<dbReference type="Proteomes" id="UP000239480">
    <property type="component" value="Unassembled WGS sequence"/>
</dbReference>
<keyword evidence="1" id="KW-1133">Transmembrane helix</keyword>
<keyword evidence="3" id="KW-1185">Reference proteome</keyword>
<evidence type="ECO:0000313" key="2">
    <source>
        <dbReference type="EMBL" id="PRY26023.1"/>
    </source>
</evidence>
<evidence type="ECO:0000313" key="3">
    <source>
        <dbReference type="Proteomes" id="UP000239480"/>
    </source>
</evidence>
<reference evidence="2 3" key="1">
    <citation type="submission" date="2018-03" db="EMBL/GenBank/DDBJ databases">
        <title>Genomic Encyclopedia of Archaeal and Bacterial Type Strains, Phase II (KMG-II): from individual species to whole genera.</title>
        <authorList>
            <person name="Goeker M."/>
        </authorList>
    </citation>
    <scope>NUCLEOTIDE SEQUENCE [LARGE SCALE GENOMIC DNA]</scope>
    <source>
        <strain evidence="2 3">DSM 29328</strain>
    </source>
</reference>
<keyword evidence="1" id="KW-0812">Transmembrane</keyword>
<name>A0A2T0RYB5_9RHOB</name>
<keyword evidence="1" id="KW-0472">Membrane</keyword>
<protein>
    <submittedName>
        <fullName evidence="2">Uncharacterized protein</fullName>
    </submittedName>
</protein>
<comment type="caution">
    <text evidence="2">The sequence shown here is derived from an EMBL/GenBank/DDBJ whole genome shotgun (WGS) entry which is preliminary data.</text>
</comment>
<dbReference type="EMBL" id="PVTD01000001">
    <property type="protein sequence ID" value="PRY26023.1"/>
    <property type="molecule type" value="Genomic_DNA"/>
</dbReference>
<proteinExistence type="predicted"/>
<sequence>MTTKKRSGLSRFLAIFGTLLFTLVVGAFAVWGTLASMDIGATAAGAISTMWLIYLCFALSLILLIYQFRS</sequence>
<accession>A0A2T0RYB5</accession>
<evidence type="ECO:0000256" key="1">
    <source>
        <dbReference type="SAM" id="Phobius"/>
    </source>
</evidence>
<feature type="transmembrane region" description="Helical" evidence="1">
    <location>
        <begin position="43"/>
        <end position="66"/>
    </location>
</feature>
<feature type="transmembrane region" description="Helical" evidence="1">
    <location>
        <begin position="12"/>
        <end position="31"/>
    </location>
</feature>
<dbReference type="AlphaFoldDB" id="A0A2T0RYB5"/>
<dbReference type="RefSeq" id="WP_106202835.1">
    <property type="nucleotide sequence ID" value="NZ_PVTD01000001.1"/>
</dbReference>